<reference evidence="1 2" key="1">
    <citation type="submission" date="2024-06" db="EMBL/GenBank/DDBJ databases">
        <title>The Natural Products Discovery Center: Release of the First 8490 Sequenced Strains for Exploring Actinobacteria Biosynthetic Diversity.</title>
        <authorList>
            <person name="Kalkreuter E."/>
            <person name="Kautsar S.A."/>
            <person name="Yang D."/>
            <person name="Bader C.D."/>
            <person name="Teijaro C.N."/>
            <person name="Fluegel L."/>
            <person name="Davis C.M."/>
            <person name="Simpson J.R."/>
            <person name="Lauterbach L."/>
            <person name="Steele A.D."/>
            <person name="Gui C."/>
            <person name="Meng S."/>
            <person name="Li G."/>
            <person name="Viehrig K."/>
            <person name="Ye F."/>
            <person name="Su P."/>
            <person name="Kiefer A.F."/>
            <person name="Nichols A."/>
            <person name="Cepeda A.J."/>
            <person name="Yan W."/>
            <person name="Fan B."/>
            <person name="Jiang Y."/>
            <person name="Adhikari A."/>
            <person name="Zheng C.-J."/>
            <person name="Schuster L."/>
            <person name="Cowan T.M."/>
            <person name="Smanski M.J."/>
            <person name="Chevrette M.G."/>
            <person name="De Carvalho L.P.S."/>
            <person name="Shen B."/>
        </authorList>
    </citation>
    <scope>NUCLEOTIDE SEQUENCE [LARGE SCALE GENOMIC DNA]</scope>
    <source>
        <strain evidence="1 2">NPDC000837</strain>
    </source>
</reference>
<keyword evidence="2" id="KW-1185">Reference proteome</keyword>
<gene>
    <name evidence="1" type="ORF">ABT276_32075</name>
</gene>
<sequence>MNFEDLHSAKFTLLDDLVTDWSSMLTKLKTLETDAKEGLQGKALKANWAGYNATVSREFIIKSAGEFGDAHTQATSIHNILRDTRDELKTQQRMLKEAIERGRGKNLTVTANGRGFTVRENPDKKAPNGQTDVDDLCRELQGILNKATEIDNSASKTLKALVDLTDYGFSDAKYKDRDTADAALKAAEGLAALAKKKPEDLTPADFDTLNAGLKKYSGDQLFAEHFALNLDARGVLDFWANINEPRLNPELSRARDSQFDDLQKNLSLTLANATQSDSGRMMDWKRQIVDMGDNYVGRNGGGPMGFQVMSNLMRWGDYDDSFLKSYGSVLIQTEKKLGHNGHHVPGPWEGPTFMEPDMNRTGSDSGYDPMTGFMKALSNSPDAATEFFNDTFVTKDEDHEFTHDTDGDGKMGRRTLSNFDYLFEERDWPHDANAKGDESITGRNNMALALEAATTGHPAGEMPTQYTEPHNKDQAKLMEALVHSIAEKSTRLTEHGYMSDSMGQIASEYLPDINRATTDTNPSDDATQAEKEARARIEKLFPTAGTEAVMDHRDVTRFLLAVGQNHEGYAAIEVTQQAYMANLMDHHLNPDLPPHLRYSGDQELLVSEIAHASGEVSGTLNVGRQEAVASSAEESDKKYGQAMTQLKNGVSGGIGTGVGVGVSFIASPVAGAVVGGVAGTASSMVLEELFKDAEGQAKGAAGARMGDDWENGLDNNIKYAQYAATEAAKAHNLPNVGEIGEWARTGARDGYAHGGDVSDRFAPELQTNI</sequence>
<accession>A0ABV1V4B1</accession>
<comment type="caution">
    <text evidence="1">The sequence shown here is derived from an EMBL/GenBank/DDBJ whole genome shotgun (WGS) entry which is preliminary data.</text>
</comment>
<evidence type="ECO:0000313" key="1">
    <source>
        <dbReference type="EMBL" id="MER6617865.1"/>
    </source>
</evidence>
<name>A0ABV1V4B1_9ACTN</name>
<proteinExistence type="predicted"/>
<protein>
    <submittedName>
        <fullName evidence="1">DUF6571 family protein</fullName>
    </submittedName>
</protein>
<dbReference type="EMBL" id="JBEPBX010000046">
    <property type="protein sequence ID" value="MER6617865.1"/>
    <property type="molecule type" value="Genomic_DNA"/>
</dbReference>
<evidence type="ECO:0000313" key="2">
    <source>
        <dbReference type="Proteomes" id="UP001445472"/>
    </source>
</evidence>
<organism evidence="1 2">
    <name type="scientific">Streptomyces xantholiticus</name>
    <dbReference type="NCBI Taxonomy" id="68285"/>
    <lineage>
        <taxon>Bacteria</taxon>
        <taxon>Bacillati</taxon>
        <taxon>Actinomycetota</taxon>
        <taxon>Actinomycetes</taxon>
        <taxon>Kitasatosporales</taxon>
        <taxon>Streptomycetaceae</taxon>
        <taxon>Streptomyces</taxon>
    </lineage>
</organism>
<dbReference type="Proteomes" id="UP001445472">
    <property type="component" value="Unassembled WGS sequence"/>
</dbReference>
<dbReference type="RefSeq" id="WP_351978877.1">
    <property type="nucleotide sequence ID" value="NZ_JBEPBX010000046.1"/>
</dbReference>